<reference evidence="1" key="1">
    <citation type="journal article" date="2023" name="G3 (Bethesda)">
        <title>A reference genome for the long-term kleptoplast-retaining sea slug Elysia crispata morphotype clarki.</title>
        <authorList>
            <person name="Eastman K.E."/>
            <person name="Pendleton A.L."/>
            <person name="Shaikh M.A."/>
            <person name="Suttiyut T."/>
            <person name="Ogas R."/>
            <person name="Tomko P."/>
            <person name="Gavelis G."/>
            <person name="Widhalm J.R."/>
            <person name="Wisecaver J.H."/>
        </authorList>
    </citation>
    <scope>NUCLEOTIDE SEQUENCE</scope>
    <source>
        <strain evidence="1">ECLA1</strain>
    </source>
</reference>
<organism evidence="1 2">
    <name type="scientific">Elysia crispata</name>
    <name type="common">lettuce slug</name>
    <dbReference type="NCBI Taxonomy" id="231223"/>
    <lineage>
        <taxon>Eukaryota</taxon>
        <taxon>Metazoa</taxon>
        <taxon>Spiralia</taxon>
        <taxon>Lophotrochozoa</taxon>
        <taxon>Mollusca</taxon>
        <taxon>Gastropoda</taxon>
        <taxon>Heterobranchia</taxon>
        <taxon>Euthyneura</taxon>
        <taxon>Panpulmonata</taxon>
        <taxon>Sacoglossa</taxon>
        <taxon>Placobranchoidea</taxon>
        <taxon>Plakobranchidae</taxon>
        <taxon>Elysia</taxon>
    </lineage>
</organism>
<keyword evidence="2" id="KW-1185">Reference proteome</keyword>
<sequence length="133" mass="15047">MVSLNSLTLVPREKDIPKRQYTELERPFSVVSELSPLALKRKIQGIGYHGRNEPSLRDPLPNVTSLNGTSCYYNSEVREKMNLLDTPGTSCYYNSEVKDKMNLLDTPGTSCYYNSEVKDKMNLLDTPGNLLLL</sequence>
<proteinExistence type="predicted"/>
<evidence type="ECO:0000313" key="1">
    <source>
        <dbReference type="EMBL" id="KAK3804338.1"/>
    </source>
</evidence>
<comment type="caution">
    <text evidence="1">The sequence shown here is derived from an EMBL/GenBank/DDBJ whole genome shotgun (WGS) entry which is preliminary data.</text>
</comment>
<name>A0AAE1BDJ6_9GAST</name>
<dbReference type="AlphaFoldDB" id="A0AAE1BDJ6"/>
<accession>A0AAE1BDJ6</accession>
<dbReference type="Proteomes" id="UP001283361">
    <property type="component" value="Unassembled WGS sequence"/>
</dbReference>
<gene>
    <name evidence="1" type="ORF">RRG08_052233</name>
</gene>
<dbReference type="EMBL" id="JAWDGP010000021">
    <property type="protein sequence ID" value="KAK3804338.1"/>
    <property type="molecule type" value="Genomic_DNA"/>
</dbReference>
<evidence type="ECO:0000313" key="2">
    <source>
        <dbReference type="Proteomes" id="UP001283361"/>
    </source>
</evidence>
<protein>
    <submittedName>
        <fullName evidence="1">Uncharacterized protein</fullName>
    </submittedName>
</protein>